<evidence type="ECO:0000259" key="3">
    <source>
        <dbReference type="PROSITE" id="PS50937"/>
    </source>
</evidence>
<evidence type="ECO:0000256" key="2">
    <source>
        <dbReference type="SAM" id="Coils"/>
    </source>
</evidence>
<protein>
    <submittedName>
        <fullName evidence="4">Helix-turn-helix domain-containing protein</fullName>
    </submittedName>
</protein>
<keyword evidence="5" id="KW-1185">Reference proteome</keyword>
<dbReference type="InterPro" id="IPR009061">
    <property type="entry name" value="DNA-bd_dom_put_sf"/>
</dbReference>
<dbReference type="PANTHER" id="PTHR30204:SF97">
    <property type="entry name" value="MERR FAMILY REGULATORY PROTEIN"/>
    <property type="match status" value="1"/>
</dbReference>
<evidence type="ECO:0000313" key="5">
    <source>
        <dbReference type="Proteomes" id="UP001168380"/>
    </source>
</evidence>
<name>A0ABT8TFR8_9GAMM</name>
<dbReference type="InterPro" id="IPR000551">
    <property type="entry name" value="MerR-type_HTH_dom"/>
</dbReference>
<keyword evidence="1" id="KW-0238">DNA-binding</keyword>
<comment type="caution">
    <text evidence="4">The sequence shown here is derived from an EMBL/GenBank/DDBJ whole genome shotgun (WGS) entry which is preliminary data.</text>
</comment>
<dbReference type="InterPro" id="IPR047057">
    <property type="entry name" value="MerR_fam"/>
</dbReference>
<dbReference type="Pfam" id="PF13411">
    <property type="entry name" value="MerR_1"/>
    <property type="match status" value="1"/>
</dbReference>
<organism evidence="4 5">
    <name type="scientific">Gilvimarinus algae</name>
    <dbReference type="NCBI Taxonomy" id="3058037"/>
    <lineage>
        <taxon>Bacteria</taxon>
        <taxon>Pseudomonadati</taxon>
        <taxon>Pseudomonadota</taxon>
        <taxon>Gammaproteobacteria</taxon>
        <taxon>Cellvibrionales</taxon>
        <taxon>Cellvibrionaceae</taxon>
        <taxon>Gilvimarinus</taxon>
    </lineage>
</organism>
<dbReference type="Proteomes" id="UP001168380">
    <property type="component" value="Unassembled WGS sequence"/>
</dbReference>
<dbReference type="CDD" id="cd04781">
    <property type="entry name" value="HTH_MerR-like_sg6"/>
    <property type="match status" value="1"/>
</dbReference>
<evidence type="ECO:0000313" key="4">
    <source>
        <dbReference type="EMBL" id="MDO3382942.1"/>
    </source>
</evidence>
<evidence type="ECO:0000256" key="1">
    <source>
        <dbReference type="ARBA" id="ARBA00023125"/>
    </source>
</evidence>
<dbReference type="PRINTS" id="PR00040">
    <property type="entry name" value="HTHMERR"/>
</dbReference>
<dbReference type="PANTHER" id="PTHR30204">
    <property type="entry name" value="REDOX-CYCLING DRUG-SENSING TRANSCRIPTIONAL ACTIVATOR SOXR"/>
    <property type="match status" value="1"/>
</dbReference>
<reference evidence="4" key="1">
    <citation type="submission" date="2023-07" db="EMBL/GenBank/DDBJ databases">
        <title>Gilvimarinus algae sp. nov., isolated from the surface of Kelp.</title>
        <authorList>
            <person name="Sun Y.Y."/>
            <person name="Gong Y."/>
            <person name="Du Z.J."/>
        </authorList>
    </citation>
    <scope>NUCLEOTIDE SEQUENCE</scope>
    <source>
        <strain evidence="4">SDUM040014</strain>
    </source>
</reference>
<dbReference type="SUPFAM" id="SSF46955">
    <property type="entry name" value="Putative DNA-binding domain"/>
    <property type="match status" value="1"/>
</dbReference>
<feature type="coiled-coil region" evidence="2">
    <location>
        <begin position="76"/>
        <end position="103"/>
    </location>
</feature>
<proteinExistence type="predicted"/>
<gene>
    <name evidence="4" type="ORF">QWI16_12255</name>
</gene>
<sequence>MDIGEVVRESGVAASTLRYYEEKGLIRSIGRNGLRRQFNADVLDKLALINIGKEAGFSLEELTDMFGEYKRPAIDRDKLLHKANDLERSIKRLSALRDGLRHAAKCPQKNHFDCATFQRLLKLASKRKKRSATR</sequence>
<dbReference type="Gene3D" id="1.10.1660.10">
    <property type="match status" value="1"/>
</dbReference>
<dbReference type="SMART" id="SM00422">
    <property type="entry name" value="HTH_MERR"/>
    <property type="match status" value="1"/>
</dbReference>
<keyword evidence="2" id="KW-0175">Coiled coil</keyword>
<feature type="domain" description="HTH merR-type" evidence="3">
    <location>
        <begin position="1"/>
        <end position="68"/>
    </location>
</feature>
<dbReference type="EMBL" id="JAULRT010000059">
    <property type="protein sequence ID" value="MDO3382942.1"/>
    <property type="molecule type" value="Genomic_DNA"/>
</dbReference>
<accession>A0ABT8TFR8</accession>
<dbReference type="PROSITE" id="PS50937">
    <property type="entry name" value="HTH_MERR_2"/>
    <property type="match status" value="1"/>
</dbReference>